<organism evidence="1 2">
    <name type="scientific">Desulfofundulus kuznetsovii (strain DSM 6115 / VKM B-1805 / 17)</name>
    <name type="common">Desulfotomaculum kuznetsovii</name>
    <dbReference type="NCBI Taxonomy" id="760568"/>
    <lineage>
        <taxon>Bacteria</taxon>
        <taxon>Bacillati</taxon>
        <taxon>Bacillota</taxon>
        <taxon>Clostridia</taxon>
        <taxon>Eubacteriales</taxon>
        <taxon>Peptococcaceae</taxon>
        <taxon>Desulfofundulus</taxon>
    </lineage>
</organism>
<evidence type="ECO:0000313" key="1">
    <source>
        <dbReference type="EMBL" id="AEG14541.1"/>
    </source>
</evidence>
<dbReference type="KEGG" id="dku:Desku_0942"/>
<protein>
    <submittedName>
        <fullName evidence="1">Uncharacterized protein</fullName>
    </submittedName>
</protein>
<reference evidence="2" key="1">
    <citation type="submission" date="2011-05" db="EMBL/GenBank/DDBJ databases">
        <title>Complete sequence of Desulfotomaculum kuznetsovii DSM 6115.</title>
        <authorList>
            <person name="Lucas S."/>
            <person name="Han J."/>
            <person name="Lapidus A."/>
            <person name="Cheng J.-F."/>
            <person name="Goodwin L."/>
            <person name="Pitluck S."/>
            <person name="Peters L."/>
            <person name="Mikhailova N."/>
            <person name="Lu M."/>
            <person name="Saunders E."/>
            <person name="Han C."/>
            <person name="Tapia R."/>
            <person name="Land M."/>
            <person name="Hauser L."/>
            <person name="Kyrpides N."/>
            <person name="Ivanova N."/>
            <person name="Pagani I."/>
            <person name="Nazina T."/>
            <person name="Ivanova A."/>
            <person name="Parshina S."/>
            <person name="Kuever J."/>
            <person name="Muyzer G."/>
            <person name="Plugge C."/>
            <person name="Stams A."/>
            <person name="Woyke T."/>
        </authorList>
    </citation>
    <scope>NUCLEOTIDE SEQUENCE [LARGE SCALE GENOMIC DNA]</scope>
    <source>
        <strain evidence="2">DSM 6115 / VKM B-1805 / 17</strain>
    </source>
</reference>
<dbReference type="Proteomes" id="UP000009229">
    <property type="component" value="Chromosome"/>
</dbReference>
<proteinExistence type="predicted"/>
<name>A0AAU8PBM3_DESK7</name>
<gene>
    <name evidence="1" type="ordered locus">Desku_0942</name>
</gene>
<dbReference type="EMBL" id="CP002770">
    <property type="protein sequence ID" value="AEG14541.1"/>
    <property type="molecule type" value="Genomic_DNA"/>
</dbReference>
<accession>A0AAU8PBM3</accession>
<evidence type="ECO:0000313" key="2">
    <source>
        <dbReference type="Proteomes" id="UP000009229"/>
    </source>
</evidence>
<dbReference type="AlphaFoldDB" id="A0AAU8PBM3"/>
<keyword evidence="2" id="KW-1185">Reference proteome</keyword>
<sequence length="85" mass="9763">MGRAGWSAPQFMITVKDIIKKYPRGTKIDVWVRNWGGPSYLGRFAVEARTLRHVESGLKWGELAKDVTRDNHGMRLIIVRVKKVN</sequence>